<evidence type="ECO:0000313" key="12">
    <source>
        <dbReference type="EMBL" id="KAK4241874.1"/>
    </source>
</evidence>
<dbReference type="InterPro" id="IPR035647">
    <property type="entry name" value="EFG_III/V"/>
</dbReference>
<dbReference type="Pfam" id="PF25118">
    <property type="entry name" value="EFL1"/>
    <property type="match status" value="1"/>
</dbReference>
<evidence type="ECO:0000256" key="4">
    <source>
        <dbReference type="ARBA" id="ARBA00022741"/>
    </source>
</evidence>
<reference evidence="12" key="1">
    <citation type="journal article" date="2023" name="Mol. Phylogenet. Evol.">
        <title>Genome-scale phylogeny and comparative genomics of the fungal order Sordariales.</title>
        <authorList>
            <person name="Hensen N."/>
            <person name="Bonometti L."/>
            <person name="Westerberg I."/>
            <person name="Brannstrom I.O."/>
            <person name="Guillou S."/>
            <person name="Cros-Aarteil S."/>
            <person name="Calhoun S."/>
            <person name="Haridas S."/>
            <person name="Kuo A."/>
            <person name="Mondo S."/>
            <person name="Pangilinan J."/>
            <person name="Riley R."/>
            <person name="LaButti K."/>
            <person name="Andreopoulos B."/>
            <person name="Lipzen A."/>
            <person name="Chen C."/>
            <person name="Yan M."/>
            <person name="Daum C."/>
            <person name="Ng V."/>
            <person name="Clum A."/>
            <person name="Steindorff A."/>
            <person name="Ohm R.A."/>
            <person name="Martin F."/>
            <person name="Silar P."/>
            <person name="Natvig D.O."/>
            <person name="Lalanne C."/>
            <person name="Gautier V."/>
            <person name="Ament-Velasquez S.L."/>
            <person name="Kruys A."/>
            <person name="Hutchinson M.I."/>
            <person name="Powell A.J."/>
            <person name="Barry K."/>
            <person name="Miller A.N."/>
            <person name="Grigoriev I.V."/>
            <person name="Debuchy R."/>
            <person name="Gladieux P."/>
            <person name="Hiltunen Thoren M."/>
            <person name="Johannesson H."/>
        </authorList>
    </citation>
    <scope>NUCLEOTIDE SEQUENCE</scope>
    <source>
        <strain evidence="12">CBS 532.94</strain>
    </source>
</reference>
<dbReference type="Pfam" id="PF14492">
    <property type="entry name" value="EFG_III"/>
    <property type="match status" value="1"/>
</dbReference>
<name>A0AAN7CGY8_9PEZI</name>
<dbReference type="FunFam" id="3.30.70.870:FF:000002">
    <property type="entry name" value="Translation elongation factor 2"/>
    <property type="match status" value="1"/>
</dbReference>
<dbReference type="Pfam" id="PF00009">
    <property type="entry name" value="GTP_EFTU"/>
    <property type="match status" value="1"/>
</dbReference>
<feature type="compositionally biased region" description="Low complexity" evidence="10">
    <location>
        <begin position="757"/>
        <end position="771"/>
    </location>
</feature>
<dbReference type="GO" id="GO:1990904">
    <property type="term" value="C:ribonucleoprotein complex"/>
    <property type="evidence" value="ECO:0007669"/>
    <property type="project" value="TreeGrafter"/>
</dbReference>
<sequence>MPVVSPEKLAKLQQNADDICILAHVDHGKTSLTDALIATNGIISPKLAGKIRYLDSRPDEQLRGITMESSAISLYFSMLRRSNPEAAPEQKEYLINLIDSPGHIDFSSEVSTASRLCDGAVVLVDAVEGVCSQTVTVLRQTWTEKLKPLLVINKIDRLITELKMTPGEAYIHLSKILEQVNAVLGSFFQGERMEEDLNWRERMEARVAASAAKEARLADQQPDSGEIQFEERDDEELYFAPEKNNVIFGSAIDGWAFTVRQFASLYEKKLGIKRSALEKVLWGNFYLDPKTKKVLGPKHLKGRPLKPIFVQLVLDQIWAVYQATVGGDSGKGDRSLLEKITKSLNITIPPHILRSRDPKLLLTTVFSSWLPVSVALLVSVVESLPSPKAAQAERFPLLLEDVPGAEHIDPKVKDAITSFKKAPSDPVVAYVSKMVSVKESELPENKRRGPMSGEEARELARKKRLEASRAQGNMSDGNDMDALDSAFSEATLDQEVPEEEEKQAEPEHLIGFARIYSGTLSVGDEIYVLPPKFSPAHPLAEPVPRKVKVTALYMLMGRNLEALNSVPPGVVFGIRGLEDSGLLKSGTLCSQLEGAINLAGIANLQGRPIVRVALEPVNPADLDKMIKGLHLLVHSDPCAEYEQFSSGEHVLLTAGELHLERCLTDLRERFARCEIQAGAPIVPYRETIVRAEEMRPPVNKELGRGVVVGVTSSKQVTITLRVRPLPRDVTDFLVKNAGSVKRLYSDRKAAEQGEDGSAPPESAAENSAAQDDSAEADDEVAEARRALSPEELGRQLQARFDSEKDRLDTWKGVVDRIVSFGPRRTGPNLLIDATKEQLIPKAFNLTTNSNHPTSLNSRPSANEALSPHHFSDKIAYGFQLATNSGPLCHEPVQGIAVFIEDVSVTPPSSTDEEAATARDRLGRLTGEVIKTVQQSIHKGFLDWSPRLMLAMYSCEIQASTEVLGRVYDVLTRRRGRVQSEAMNEGTPFFTIQALLPVAESFGFADDMRKRTSGAAQPQLIFAGFEILDEDPFWVPFTEDDLEDLGEYGDRENVAKRYMDSVRRRKGLLVEGRNVATDAQKQKTLKR</sequence>
<evidence type="ECO:0000256" key="2">
    <source>
        <dbReference type="ARBA" id="ARBA00022490"/>
    </source>
</evidence>
<keyword evidence="13" id="KW-1185">Reference proteome</keyword>
<keyword evidence="5" id="KW-0378">Hydrolase</keyword>
<dbReference type="CDD" id="cd01885">
    <property type="entry name" value="EF2"/>
    <property type="match status" value="1"/>
</dbReference>
<evidence type="ECO:0000256" key="7">
    <source>
        <dbReference type="ARBA" id="ARBA00048548"/>
    </source>
</evidence>
<proteinExistence type="predicted"/>
<dbReference type="GO" id="GO:0005525">
    <property type="term" value="F:GTP binding"/>
    <property type="evidence" value="ECO:0007669"/>
    <property type="project" value="UniProtKB-KW"/>
</dbReference>
<dbReference type="Gene3D" id="2.40.30.10">
    <property type="entry name" value="Translation factors"/>
    <property type="match status" value="1"/>
</dbReference>
<dbReference type="FunFam" id="3.30.70.240:FF:000006">
    <property type="entry name" value="Elongation factor like GTPase 1"/>
    <property type="match status" value="1"/>
</dbReference>
<feature type="region of interest" description="Disordered" evidence="10">
    <location>
        <begin position="745"/>
        <end position="789"/>
    </location>
</feature>
<dbReference type="InterPro" id="IPR000795">
    <property type="entry name" value="T_Tr_GTP-bd_dom"/>
</dbReference>
<dbReference type="Gene3D" id="3.30.70.870">
    <property type="entry name" value="Elongation Factor G (Translational Gtpase), domain 3"/>
    <property type="match status" value="1"/>
</dbReference>
<dbReference type="FunFam" id="3.40.50.300:FF:000746">
    <property type="entry name" value="Ribosome assembly protein 1"/>
    <property type="match status" value="1"/>
</dbReference>
<dbReference type="InterPro" id="IPR004161">
    <property type="entry name" value="EFTu-like_2"/>
</dbReference>
<dbReference type="Gene3D" id="3.30.230.10">
    <property type="match status" value="1"/>
</dbReference>
<evidence type="ECO:0000313" key="13">
    <source>
        <dbReference type="Proteomes" id="UP001303760"/>
    </source>
</evidence>
<keyword evidence="2" id="KW-0963">Cytoplasm</keyword>
<gene>
    <name evidence="12" type="ORF">C8A03DRAFT_29903</name>
</gene>
<evidence type="ECO:0000259" key="11">
    <source>
        <dbReference type="PROSITE" id="PS51722"/>
    </source>
</evidence>
<dbReference type="PROSITE" id="PS51722">
    <property type="entry name" value="G_TR_2"/>
    <property type="match status" value="1"/>
</dbReference>
<dbReference type="GO" id="GO:0005829">
    <property type="term" value="C:cytosol"/>
    <property type="evidence" value="ECO:0007669"/>
    <property type="project" value="TreeGrafter"/>
</dbReference>
<dbReference type="InterPro" id="IPR027417">
    <property type="entry name" value="P-loop_NTPase"/>
</dbReference>
<dbReference type="AlphaFoldDB" id="A0AAN7CGY8"/>
<keyword evidence="3" id="KW-0690">Ribosome biogenesis</keyword>
<dbReference type="InterPro" id="IPR041095">
    <property type="entry name" value="EFG_II"/>
</dbReference>
<dbReference type="Gene3D" id="3.90.1430.10">
    <property type="entry name" value="Yeast translation eEF2 (G' domain)"/>
    <property type="match status" value="1"/>
</dbReference>
<dbReference type="InterPro" id="IPR000640">
    <property type="entry name" value="EFG_V-like"/>
</dbReference>
<evidence type="ECO:0000256" key="6">
    <source>
        <dbReference type="ARBA" id="ARBA00023134"/>
    </source>
</evidence>
<dbReference type="CDD" id="cd16261">
    <property type="entry name" value="EF2_snRNP_III"/>
    <property type="match status" value="1"/>
</dbReference>
<dbReference type="GO" id="GO:0042256">
    <property type="term" value="P:cytosolic ribosome assembly"/>
    <property type="evidence" value="ECO:0007669"/>
    <property type="project" value="TreeGrafter"/>
</dbReference>
<dbReference type="Proteomes" id="UP001303760">
    <property type="component" value="Unassembled WGS sequence"/>
</dbReference>
<dbReference type="InterPro" id="IPR020568">
    <property type="entry name" value="Ribosomal_Su5_D2-typ_SF"/>
</dbReference>
<dbReference type="PANTHER" id="PTHR42908">
    <property type="entry name" value="TRANSLATION ELONGATION FACTOR-RELATED"/>
    <property type="match status" value="1"/>
</dbReference>
<dbReference type="Pfam" id="PF03144">
    <property type="entry name" value="GTP_EFTU_D2"/>
    <property type="match status" value="1"/>
</dbReference>
<evidence type="ECO:0000256" key="1">
    <source>
        <dbReference type="ARBA" id="ARBA00004496"/>
    </source>
</evidence>
<evidence type="ECO:0000256" key="3">
    <source>
        <dbReference type="ARBA" id="ARBA00022517"/>
    </source>
</evidence>
<dbReference type="SUPFAM" id="SSF54211">
    <property type="entry name" value="Ribosomal protein S5 domain 2-like"/>
    <property type="match status" value="1"/>
</dbReference>
<dbReference type="EMBL" id="MU860015">
    <property type="protein sequence ID" value="KAK4241874.1"/>
    <property type="molecule type" value="Genomic_DNA"/>
</dbReference>
<feature type="region of interest" description="Disordered" evidence="10">
    <location>
        <begin position="440"/>
        <end position="482"/>
    </location>
</feature>
<protein>
    <recommendedName>
        <fullName evidence="8">Ribosome assembly protein 1</fullName>
    </recommendedName>
    <alternativeName>
        <fullName evidence="9">Elongation factor-like 1</fullName>
    </alternativeName>
</protein>
<dbReference type="CDD" id="cd16268">
    <property type="entry name" value="EF2_II"/>
    <property type="match status" value="1"/>
</dbReference>
<evidence type="ECO:0000256" key="5">
    <source>
        <dbReference type="ARBA" id="ARBA00022801"/>
    </source>
</evidence>
<dbReference type="Pfam" id="PF00679">
    <property type="entry name" value="EFG_C"/>
    <property type="match status" value="1"/>
</dbReference>
<reference evidence="12" key="2">
    <citation type="submission" date="2023-05" db="EMBL/GenBank/DDBJ databases">
        <authorList>
            <consortium name="Lawrence Berkeley National Laboratory"/>
            <person name="Steindorff A."/>
            <person name="Hensen N."/>
            <person name="Bonometti L."/>
            <person name="Westerberg I."/>
            <person name="Brannstrom I.O."/>
            <person name="Guillou S."/>
            <person name="Cros-Aarteil S."/>
            <person name="Calhoun S."/>
            <person name="Haridas S."/>
            <person name="Kuo A."/>
            <person name="Mondo S."/>
            <person name="Pangilinan J."/>
            <person name="Riley R."/>
            <person name="Labutti K."/>
            <person name="Andreopoulos B."/>
            <person name="Lipzen A."/>
            <person name="Chen C."/>
            <person name="Yanf M."/>
            <person name="Daum C."/>
            <person name="Ng V."/>
            <person name="Clum A."/>
            <person name="Ohm R."/>
            <person name="Martin F."/>
            <person name="Silar P."/>
            <person name="Natvig D."/>
            <person name="Lalanne C."/>
            <person name="Gautier V."/>
            <person name="Ament-Velasquez S.L."/>
            <person name="Kruys A."/>
            <person name="Hutchinson M.I."/>
            <person name="Powell A.J."/>
            <person name="Barry K."/>
            <person name="Miller A.N."/>
            <person name="Grigoriev I.V."/>
            <person name="Debuchy R."/>
            <person name="Gladieux P."/>
            <person name="Thoren M.H."/>
            <person name="Johannesson H."/>
        </authorList>
    </citation>
    <scope>NUCLEOTIDE SEQUENCE</scope>
    <source>
        <strain evidence="12">CBS 532.94</strain>
    </source>
</reference>
<comment type="catalytic activity">
    <reaction evidence="7">
        <text>GTP + H2O = GDP + phosphate + H(+)</text>
        <dbReference type="Rhea" id="RHEA:19669"/>
        <dbReference type="ChEBI" id="CHEBI:15377"/>
        <dbReference type="ChEBI" id="CHEBI:15378"/>
        <dbReference type="ChEBI" id="CHEBI:37565"/>
        <dbReference type="ChEBI" id="CHEBI:43474"/>
        <dbReference type="ChEBI" id="CHEBI:58189"/>
    </reaction>
</comment>
<dbReference type="GO" id="GO:0043022">
    <property type="term" value="F:ribosome binding"/>
    <property type="evidence" value="ECO:0007669"/>
    <property type="project" value="TreeGrafter"/>
</dbReference>
<dbReference type="PANTHER" id="PTHR42908:SF3">
    <property type="entry name" value="ELONGATION FACTOR-LIKE GTPASE 1"/>
    <property type="match status" value="1"/>
</dbReference>
<dbReference type="PRINTS" id="PR00315">
    <property type="entry name" value="ELONGATNFCT"/>
</dbReference>
<dbReference type="InterPro" id="IPR009000">
    <property type="entry name" value="Transl_B-barrel_sf"/>
</dbReference>
<dbReference type="Gene3D" id="3.30.70.240">
    <property type="match status" value="1"/>
</dbReference>
<comment type="subcellular location">
    <subcellularLocation>
        <location evidence="1">Cytoplasm</location>
    </subcellularLocation>
</comment>
<evidence type="ECO:0000256" key="8">
    <source>
        <dbReference type="ARBA" id="ARBA00068031"/>
    </source>
</evidence>
<dbReference type="SUPFAM" id="SSF50447">
    <property type="entry name" value="Translation proteins"/>
    <property type="match status" value="1"/>
</dbReference>
<dbReference type="SUPFAM" id="SSF54980">
    <property type="entry name" value="EF-G C-terminal domain-like"/>
    <property type="match status" value="2"/>
</dbReference>
<keyword evidence="4" id="KW-0547">Nucleotide-binding</keyword>
<keyword evidence="6" id="KW-0342">GTP-binding</keyword>
<accession>A0AAN7CGY8</accession>
<evidence type="ECO:0000256" key="10">
    <source>
        <dbReference type="SAM" id="MobiDB-lite"/>
    </source>
</evidence>
<evidence type="ECO:0000256" key="9">
    <source>
        <dbReference type="ARBA" id="ARBA00081809"/>
    </source>
</evidence>
<dbReference type="Gene3D" id="3.40.50.300">
    <property type="entry name" value="P-loop containing nucleotide triphosphate hydrolases"/>
    <property type="match status" value="1"/>
</dbReference>
<comment type="caution">
    <text evidence="12">The sequence shown here is derived from an EMBL/GenBank/DDBJ whole genome shotgun (WGS) entry which is preliminary data.</text>
</comment>
<dbReference type="InterPro" id="IPR014721">
    <property type="entry name" value="Ribsml_uS5_D2-typ_fold_subgr"/>
</dbReference>
<dbReference type="InterPro" id="IPR005225">
    <property type="entry name" value="Small_GTP-bd"/>
</dbReference>
<dbReference type="CDD" id="cd04096">
    <property type="entry name" value="eEF2_snRNP_like_C"/>
    <property type="match status" value="1"/>
</dbReference>
<dbReference type="InterPro" id="IPR056752">
    <property type="entry name" value="EFL1"/>
</dbReference>
<dbReference type="SUPFAM" id="SSF52540">
    <property type="entry name" value="P-loop containing nucleoside triphosphate hydrolases"/>
    <property type="match status" value="1"/>
</dbReference>
<dbReference type="GO" id="GO:0003924">
    <property type="term" value="F:GTPase activity"/>
    <property type="evidence" value="ECO:0007669"/>
    <property type="project" value="InterPro"/>
</dbReference>
<organism evidence="12 13">
    <name type="scientific">Achaetomium macrosporum</name>
    <dbReference type="NCBI Taxonomy" id="79813"/>
    <lineage>
        <taxon>Eukaryota</taxon>
        <taxon>Fungi</taxon>
        <taxon>Dikarya</taxon>
        <taxon>Ascomycota</taxon>
        <taxon>Pezizomycotina</taxon>
        <taxon>Sordariomycetes</taxon>
        <taxon>Sordariomycetidae</taxon>
        <taxon>Sordariales</taxon>
        <taxon>Chaetomiaceae</taxon>
        <taxon>Achaetomium</taxon>
    </lineage>
</organism>
<dbReference type="SMART" id="SM00838">
    <property type="entry name" value="EFG_C"/>
    <property type="match status" value="1"/>
</dbReference>
<dbReference type="NCBIfam" id="TIGR00231">
    <property type="entry name" value="small_GTP"/>
    <property type="match status" value="1"/>
</dbReference>
<feature type="domain" description="Tr-type G" evidence="11">
    <location>
        <begin position="14"/>
        <end position="277"/>
    </location>
</feature>
<dbReference type="CDD" id="cd01681">
    <property type="entry name" value="aeEF2_snRNP_like_IV"/>
    <property type="match status" value="1"/>
</dbReference>
<dbReference type="FunFam" id="3.90.1430.10:FF:000002">
    <property type="entry name" value="Elongation factor like GTPase 1"/>
    <property type="match status" value="1"/>
</dbReference>